<reference evidence="1 2" key="1">
    <citation type="submission" date="2024-09" db="EMBL/GenBank/DDBJ databases">
        <authorList>
            <person name="Lee S.D."/>
        </authorList>
    </citation>
    <scope>NUCLEOTIDE SEQUENCE [LARGE SCALE GENOMIC DNA]</scope>
    <source>
        <strain evidence="1 2">N1-1</strain>
    </source>
</reference>
<dbReference type="Proteomes" id="UP001592582">
    <property type="component" value="Unassembled WGS sequence"/>
</dbReference>
<proteinExistence type="predicted"/>
<gene>
    <name evidence="1" type="ORF">ACEZDG_14410</name>
</gene>
<comment type="caution">
    <text evidence="1">The sequence shown here is derived from an EMBL/GenBank/DDBJ whole genome shotgun (WGS) entry which is preliminary data.</text>
</comment>
<accession>A0ABV6V9Q5</accession>
<sequence length="173" mass="19039">MKSYRIISAERLQRVLAGSGRNVALNLQLVREKRDLAAKLRLAERENAALLLENQALHDQRKVPPTPGAPGSARILQLEQALHQAKEHARLLDERVQQLTTASEAALRDRRSVPAAPVPRSARIAQLEQELHRAKEHARLLDERVQQLTEASVATDRQLLAASQAAAGLAVAS</sequence>
<organism evidence="1 2">
    <name type="scientific">Streptacidiphilus alkalitolerans</name>
    <dbReference type="NCBI Taxonomy" id="3342712"/>
    <lineage>
        <taxon>Bacteria</taxon>
        <taxon>Bacillati</taxon>
        <taxon>Actinomycetota</taxon>
        <taxon>Actinomycetes</taxon>
        <taxon>Kitasatosporales</taxon>
        <taxon>Streptomycetaceae</taxon>
        <taxon>Streptacidiphilus</taxon>
    </lineage>
</organism>
<evidence type="ECO:0000313" key="1">
    <source>
        <dbReference type="EMBL" id="MFC1410459.1"/>
    </source>
</evidence>
<keyword evidence="2" id="KW-1185">Reference proteome</keyword>
<evidence type="ECO:0000313" key="2">
    <source>
        <dbReference type="Proteomes" id="UP001592582"/>
    </source>
</evidence>
<name>A0ABV6V9Q5_9ACTN</name>
<dbReference type="EMBL" id="JBHEZX010000005">
    <property type="protein sequence ID" value="MFC1410459.1"/>
    <property type="molecule type" value="Genomic_DNA"/>
</dbReference>
<protein>
    <submittedName>
        <fullName evidence="1">Uncharacterized protein</fullName>
    </submittedName>
</protein>